<evidence type="ECO:0000256" key="6">
    <source>
        <dbReference type="RuleBase" id="RU361124"/>
    </source>
</evidence>
<comment type="similarity">
    <text evidence="2 6">Belongs to the enhancer of polycomb family.</text>
</comment>
<dbReference type="EMBL" id="JAYWIO010000004">
    <property type="protein sequence ID" value="KAK7268419.1"/>
    <property type="molecule type" value="Genomic_DNA"/>
</dbReference>
<dbReference type="GO" id="GO:0035267">
    <property type="term" value="C:NuA4 histone acetyltransferase complex"/>
    <property type="evidence" value="ECO:0007669"/>
    <property type="project" value="InterPro"/>
</dbReference>
<proteinExistence type="inferred from homology"/>
<accession>A0AAN9I840</accession>
<keyword evidence="3 6" id="KW-0805">Transcription regulation</keyword>
<keyword evidence="4 6" id="KW-0804">Transcription</keyword>
<keyword evidence="5 6" id="KW-0539">Nucleus</keyword>
<evidence type="ECO:0000256" key="7">
    <source>
        <dbReference type="SAM" id="MobiDB-lite"/>
    </source>
</evidence>
<dbReference type="GO" id="GO:0005634">
    <property type="term" value="C:nucleus"/>
    <property type="evidence" value="ECO:0007669"/>
    <property type="project" value="UniProtKB-SubCell"/>
</dbReference>
<keyword evidence="10" id="KW-1185">Reference proteome</keyword>
<organism evidence="9 10">
    <name type="scientific">Crotalaria pallida</name>
    <name type="common">Smooth rattlebox</name>
    <name type="synonym">Crotalaria striata</name>
    <dbReference type="NCBI Taxonomy" id="3830"/>
    <lineage>
        <taxon>Eukaryota</taxon>
        <taxon>Viridiplantae</taxon>
        <taxon>Streptophyta</taxon>
        <taxon>Embryophyta</taxon>
        <taxon>Tracheophyta</taxon>
        <taxon>Spermatophyta</taxon>
        <taxon>Magnoliopsida</taxon>
        <taxon>eudicotyledons</taxon>
        <taxon>Gunneridae</taxon>
        <taxon>Pentapetalae</taxon>
        <taxon>rosids</taxon>
        <taxon>fabids</taxon>
        <taxon>Fabales</taxon>
        <taxon>Fabaceae</taxon>
        <taxon>Papilionoideae</taxon>
        <taxon>50 kb inversion clade</taxon>
        <taxon>genistoids sensu lato</taxon>
        <taxon>core genistoids</taxon>
        <taxon>Crotalarieae</taxon>
        <taxon>Crotalaria</taxon>
    </lineage>
</organism>
<comment type="subcellular location">
    <subcellularLocation>
        <location evidence="1 6">Nucleus</location>
    </subcellularLocation>
</comment>
<evidence type="ECO:0000313" key="10">
    <source>
        <dbReference type="Proteomes" id="UP001372338"/>
    </source>
</evidence>
<evidence type="ECO:0000256" key="3">
    <source>
        <dbReference type="ARBA" id="ARBA00023015"/>
    </source>
</evidence>
<evidence type="ECO:0000256" key="5">
    <source>
        <dbReference type="ARBA" id="ARBA00023242"/>
    </source>
</evidence>
<comment type="caution">
    <text evidence="9">The sequence shown here is derived from an EMBL/GenBank/DDBJ whole genome shotgun (WGS) entry which is preliminary data.</text>
</comment>
<evidence type="ECO:0000256" key="1">
    <source>
        <dbReference type="ARBA" id="ARBA00004123"/>
    </source>
</evidence>
<dbReference type="Proteomes" id="UP001372338">
    <property type="component" value="Unassembled WGS sequence"/>
</dbReference>
<sequence length="776" mass="87857">MPSVGMRRTTRVFGVVKGGDSACVLRSGRRLWPESDDTKTRRGNEGDEWLKKPEKLNSSISPRGAAAKAKQEFAMVNDANAYNVGGITESMKQKRLRHSLSKGSDDGRDRFFGLAYSRKRKRTSGSSSSSRLSARAVERGGSDDSKMFGLRFSRRRKEQCKLAVVMKPSSADSDLFSCLLFLVLRHVTRFGVTLKDLSAFLLSEPICGYYAARGIQILQGSPTCNVGICRFFGITEFMPLFSVDFSAVPLSFKYLHLEMHFKSMLRSFSLVYNPESVHSDVEEEIDFPEFQIDHQVSCDSFNREPSEIGTVMPDIIEIKDSLSLHVPVKAPRRSGRNGKYRNMNSKVTQIRRTSLRLRKAQNAALMDRNKGVLAYGLRSGRKRSIAAVGPVNKKLRSSANKRCTSVSSTEASSSMVDLTEKLDSSQCSANILITESDRCHRVEGAVITLERPVSNDWLFAVKKDGLTRYTFKAEKVMRPCSTNRYTHVIMFSLDNGWKLEFPNRRDWVVFKDLYKECADHIIPATVVKIIPVPGVRDVSDYADSNNVPFDRPDTYISANGDELSRALTRKTANYDMDSEDDDWLSKFNNEFHEHVSEDNFELIVDALEKAYYWNPDDSYDETSAANRCQDLGSKEVVEAVYSYWMRKRKQKRSSLLRVFQNYQAKRPPPIPQPLLRKRRSFKRQPSQVGRGKHLSALQAISAEQDAFEEKNALLRIEQAKASAEESKEFALQKRKRAQSLMENADLAIYKAIMLVRIAEVAHDGESVDALAAYFLD</sequence>
<dbReference type="InterPro" id="IPR019542">
    <property type="entry name" value="Enhancer_polycomb-like_N"/>
</dbReference>
<dbReference type="GO" id="GO:0006357">
    <property type="term" value="P:regulation of transcription by RNA polymerase II"/>
    <property type="evidence" value="ECO:0007669"/>
    <property type="project" value="InterPro"/>
</dbReference>
<dbReference type="InterPro" id="IPR024943">
    <property type="entry name" value="Enhancer_polycomb"/>
</dbReference>
<dbReference type="PANTHER" id="PTHR14898">
    <property type="entry name" value="ENHANCER OF POLYCOMB"/>
    <property type="match status" value="1"/>
</dbReference>
<dbReference type="AlphaFoldDB" id="A0AAN9I840"/>
<name>A0AAN9I840_CROPI</name>
<dbReference type="Pfam" id="PF10513">
    <property type="entry name" value="EPL1"/>
    <property type="match status" value="1"/>
</dbReference>
<reference evidence="9 10" key="1">
    <citation type="submission" date="2024-01" db="EMBL/GenBank/DDBJ databases">
        <title>The genomes of 5 underutilized Papilionoideae crops provide insights into root nodulation and disease resistanc.</title>
        <authorList>
            <person name="Yuan L."/>
        </authorList>
    </citation>
    <scope>NUCLEOTIDE SEQUENCE [LARGE SCALE GENOMIC DNA]</scope>
    <source>
        <strain evidence="9">ZHUSHIDOU_FW_LH</strain>
        <tissue evidence="9">Leaf</tissue>
    </source>
</reference>
<evidence type="ECO:0000259" key="8">
    <source>
        <dbReference type="Pfam" id="PF10513"/>
    </source>
</evidence>
<evidence type="ECO:0000256" key="4">
    <source>
        <dbReference type="ARBA" id="ARBA00023163"/>
    </source>
</evidence>
<evidence type="ECO:0000313" key="9">
    <source>
        <dbReference type="EMBL" id="KAK7268419.1"/>
    </source>
</evidence>
<feature type="region of interest" description="Disordered" evidence="7">
    <location>
        <begin position="122"/>
        <end position="142"/>
    </location>
</feature>
<feature type="domain" description="Enhancer of polycomb-like N-terminal" evidence="8">
    <location>
        <begin position="529"/>
        <end position="609"/>
    </location>
</feature>
<gene>
    <name evidence="9" type="ORF">RIF29_21117</name>
</gene>
<protein>
    <recommendedName>
        <fullName evidence="6">Enhancer of polycomb-like protein</fullName>
    </recommendedName>
</protein>
<evidence type="ECO:0000256" key="2">
    <source>
        <dbReference type="ARBA" id="ARBA00008035"/>
    </source>
</evidence>
<feature type="compositionally biased region" description="Low complexity" evidence="7">
    <location>
        <begin position="124"/>
        <end position="135"/>
    </location>
</feature>